<protein>
    <submittedName>
        <fullName evidence="2">MOSC domain-containing protein</fullName>
    </submittedName>
</protein>
<dbReference type="Pfam" id="PF03476">
    <property type="entry name" value="MOSC_N"/>
    <property type="match status" value="1"/>
</dbReference>
<dbReference type="PROSITE" id="PS51340">
    <property type="entry name" value="MOSC"/>
    <property type="match status" value="1"/>
</dbReference>
<dbReference type="InterPro" id="IPR005302">
    <property type="entry name" value="MoCF_Sase_C"/>
</dbReference>
<dbReference type="Proteomes" id="UP001171902">
    <property type="component" value="Unassembled WGS sequence"/>
</dbReference>
<evidence type="ECO:0000313" key="4">
    <source>
        <dbReference type="Proteomes" id="UP001171902"/>
    </source>
</evidence>
<accession>A0ABT7YRM9</accession>
<dbReference type="RefSeq" id="WP_289958163.1">
    <property type="nucleotide sequence ID" value="NZ_JAUEMJ010000004.1"/>
</dbReference>
<evidence type="ECO:0000313" key="3">
    <source>
        <dbReference type="EMBL" id="MDN3243276.1"/>
    </source>
</evidence>
<proteinExistence type="predicted"/>
<organism evidence="2 4">
    <name type="scientific">Glycomyces tritici</name>
    <dbReference type="NCBI Taxonomy" id="2665176"/>
    <lineage>
        <taxon>Bacteria</taxon>
        <taxon>Bacillati</taxon>
        <taxon>Actinomycetota</taxon>
        <taxon>Actinomycetes</taxon>
        <taxon>Glycomycetales</taxon>
        <taxon>Glycomycetaceae</taxon>
        <taxon>Glycomyces</taxon>
    </lineage>
</organism>
<dbReference type="Gene3D" id="2.40.33.20">
    <property type="entry name" value="PK beta-barrel domain-like"/>
    <property type="match status" value="1"/>
</dbReference>
<gene>
    <name evidence="2" type="ORF">QWI33_16120</name>
    <name evidence="3" type="ORF">QWI33_26410</name>
</gene>
<dbReference type="Pfam" id="PF03473">
    <property type="entry name" value="MOSC"/>
    <property type="match status" value="1"/>
</dbReference>
<comment type="caution">
    <text evidence="2">The sequence shown here is derived from an EMBL/GenBank/DDBJ whole genome shotgun (WGS) entry which is preliminary data.</text>
</comment>
<dbReference type="InterPro" id="IPR011037">
    <property type="entry name" value="Pyrv_Knase-like_insert_dom_sf"/>
</dbReference>
<dbReference type="EMBL" id="JAUEMJ010000012">
    <property type="protein sequence ID" value="MDN3243276.1"/>
    <property type="molecule type" value="Genomic_DNA"/>
</dbReference>
<reference evidence="2" key="1">
    <citation type="submission" date="2023-06" db="EMBL/GenBank/DDBJ databases">
        <title>Gycomyces niveus sp.nov., a novel actinomycete isolated from soil in Shouguang.</title>
        <authorList>
            <person name="Yang X."/>
            <person name="Zhao J."/>
        </authorList>
    </citation>
    <scope>NUCLEOTIDE SEQUENCE</scope>
    <source>
        <strain evidence="2">NEAU C2</strain>
    </source>
</reference>
<dbReference type="EMBL" id="JAUEMJ010000004">
    <property type="protein sequence ID" value="MDN3241253.1"/>
    <property type="molecule type" value="Genomic_DNA"/>
</dbReference>
<name>A0ABT7YRM9_9ACTN</name>
<dbReference type="SUPFAM" id="SSF50800">
    <property type="entry name" value="PK beta-barrel domain-like"/>
    <property type="match status" value="1"/>
</dbReference>
<feature type="domain" description="MOSC" evidence="1">
    <location>
        <begin position="104"/>
        <end position="276"/>
    </location>
</feature>
<evidence type="ECO:0000313" key="2">
    <source>
        <dbReference type="EMBL" id="MDN3241253.1"/>
    </source>
</evidence>
<sequence length="277" mass="29356">MNSVIGIRRHPLKSAAAEHVTEAFVGKHGLDGDRTWTCLDADGTIGSAKQPRLWGALLGVAATYRPAQGDTHSTVHIEAPGTAPAQAGTPEADAAVSAWLGRPVRLTRSAPQQLKRHHWWPDEPGMIPDWVADPTPGEDDTVAARHDAEGGRFFDFGPVHLVTTGALERLSTEHGSEVDPARFRPNLILDLPTDPMPGQRIAIGPDAVLEVAIPTPRCVIPSLAHGAAPADRALLKTLAAHHRIDVADYGRATCFGIYANVLAVGPVATGDRVTITG</sequence>
<keyword evidence="4" id="KW-1185">Reference proteome</keyword>
<dbReference type="InterPro" id="IPR005303">
    <property type="entry name" value="MOCOS_middle"/>
</dbReference>
<evidence type="ECO:0000259" key="1">
    <source>
        <dbReference type="PROSITE" id="PS51340"/>
    </source>
</evidence>